<name>A0A368RN06_SETIT</name>
<reference evidence="1" key="2">
    <citation type="submission" date="2015-07" db="EMBL/GenBank/DDBJ databases">
        <authorList>
            <person name="Noorani M."/>
        </authorList>
    </citation>
    <scope>NUCLEOTIDE SEQUENCE</scope>
    <source>
        <strain evidence="1">Yugu1</strain>
    </source>
</reference>
<gene>
    <name evidence="1" type="ORF">SETIT_6G181800v2</name>
</gene>
<organism evidence="1">
    <name type="scientific">Setaria italica</name>
    <name type="common">Foxtail millet</name>
    <name type="synonym">Panicum italicum</name>
    <dbReference type="NCBI Taxonomy" id="4555"/>
    <lineage>
        <taxon>Eukaryota</taxon>
        <taxon>Viridiplantae</taxon>
        <taxon>Streptophyta</taxon>
        <taxon>Embryophyta</taxon>
        <taxon>Tracheophyta</taxon>
        <taxon>Spermatophyta</taxon>
        <taxon>Magnoliopsida</taxon>
        <taxon>Liliopsida</taxon>
        <taxon>Poales</taxon>
        <taxon>Poaceae</taxon>
        <taxon>PACMAD clade</taxon>
        <taxon>Panicoideae</taxon>
        <taxon>Panicodae</taxon>
        <taxon>Paniceae</taxon>
        <taxon>Cenchrinae</taxon>
        <taxon>Setaria</taxon>
    </lineage>
</organism>
<dbReference type="EMBL" id="CM003533">
    <property type="protein sequence ID" value="RCV31488.1"/>
    <property type="molecule type" value="Genomic_DNA"/>
</dbReference>
<sequence>MALAVLANLSEGRYHGTWYLSPSCQVLRHCPSPLPACFVTLAAANLCSKAQGNRLRRERILRYGLTTDANGKQRIGVVVWRSGMQRVTGSAMERDTVTSLSGQSKSGEQFFFKYGTTEALLEPKFDNFSSSYNRADFCLLISCCRLQDADMFLLLCVCSMLLQHVQCKDLFLKNECLGALCWLTLCSVEYWNQCLKHLTFLSQRGYCTLYMTHRTNLFSRLEM</sequence>
<dbReference type="AlphaFoldDB" id="A0A368RN06"/>
<proteinExistence type="predicted"/>
<protein>
    <submittedName>
        <fullName evidence="1">Uncharacterized protein</fullName>
    </submittedName>
</protein>
<evidence type="ECO:0000313" key="1">
    <source>
        <dbReference type="EMBL" id="RCV31488.1"/>
    </source>
</evidence>
<accession>A0A368RN06</accession>
<reference evidence="1" key="1">
    <citation type="journal article" date="2012" name="Nat. Biotechnol.">
        <title>Reference genome sequence of the model plant Setaria.</title>
        <authorList>
            <person name="Bennetzen J.L."/>
            <person name="Schmutz J."/>
            <person name="Wang H."/>
            <person name="Percifield R."/>
            <person name="Hawkins J."/>
            <person name="Pontaroli A.C."/>
            <person name="Estep M."/>
            <person name="Feng L."/>
            <person name="Vaughn J.N."/>
            <person name="Grimwood J."/>
            <person name="Jenkins J."/>
            <person name="Barry K."/>
            <person name="Lindquist E."/>
            <person name="Hellsten U."/>
            <person name="Deshpande S."/>
            <person name="Wang X."/>
            <person name="Wu X."/>
            <person name="Mitros T."/>
            <person name="Triplett J."/>
            <person name="Yang X."/>
            <person name="Ye C.Y."/>
            <person name="Mauro-Herrera M."/>
            <person name="Wang L."/>
            <person name="Li P."/>
            <person name="Sharma M."/>
            <person name="Sharma R."/>
            <person name="Ronald P.C."/>
            <person name="Panaud O."/>
            <person name="Kellogg E.A."/>
            <person name="Brutnell T.P."/>
            <person name="Doust A.N."/>
            <person name="Tuskan G.A."/>
            <person name="Rokhsar D."/>
            <person name="Devos K.M."/>
        </authorList>
    </citation>
    <scope>NUCLEOTIDE SEQUENCE [LARGE SCALE GENOMIC DNA]</scope>
    <source>
        <strain evidence="1">Yugu1</strain>
    </source>
</reference>